<proteinExistence type="inferred from homology"/>
<sequence length="572" mass="63398">MRAVQLALMFTATLLSTECYEPARVHTDIGDLQGVLEIIRNETVYQFRNIPYAKPPIGPLRFKKPVAHGGWSGVLDCTEFGPSCLQQHSTLDRYLPNLNQSEDCLSLDMYIPRTLSSSANRSVMVFVFGGGFLVGQGTLYDGSFLALTGDVIVVTLNYRLGVFGFLANPAQSLLGNYGLWDQRLALEWVHAHIANFGGNPNSVTLFGQSAGSFSVSLQSLYPKNKGLFHRVIAHSGVAEGHFAIWHNAYAYAKDIGIYLGCANTTSYADCIRNIPAEKLLQAQNSITQPGNTGRKLHFDLSMGPVVDGDLLPQTPSELLQNKTSDSYHFFRSLDFITGNVDTEGSIFLPLLASLAKENNFNFSNGVPLDVYCNKIGPGLLAAYFEKDVNSSQADNLLCSFYGTADKLKQAQHTLEAYGDALYYAPSVEILRDHSEGSPASSTYQYVFRRPIPDPTFTAGYPPWWQNRSAHGAELYYLFRIHDYKANRTINVPNHDDGLQTAILKYWTNFAKTGNPNSNDVPQWDTYDVISQKYSSMGTTITQDQHLYGSRVDLWLNRLTKLLDGSVSSVIFG</sequence>
<feature type="domain" description="Carboxylesterase type B" evidence="4">
    <location>
        <begin position="23"/>
        <end position="554"/>
    </location>
</feature>
<dbReference type="EMBL" id="NEDP02076747">
    <property type="protein sequence ID" value="OWF34922.1"/>
    <property type="molecule type" value="Genomic_DNA"/>
</dbReference>
<evidence type="ECO:0000259" key="4">
    <source>
        <dbReference type="Pfam" id="PF00135"/>
    </source>
</evidence>
<dbReference type="InterPro" id="IPR029058">
    <property type="entry name" value="AB_hydrolase_fold"/>
</dbReference>
<protein>
    <recommendedName>
        <fullName evidence="3">Carboxylic ester hydrolase</fullName>
        <ecNumber evidence="3">3.1.1.-</ecNumber>
    </recommendedName>
</protein>
<dbReference type="ESTHER" id="mizye-a0a210pek1">
    <property type="family name" value="Carb_B_Mollusca"/>
</dbReference>
<feature type="signal peptide" evidence="3">
    <location>
        <begin position="1"/>
        <end position="19"/>
    </location>
</feature>
<name>A0A210PEK1_MIZYE</name>
<evidence type="ECO:0000256" key="2">
    <source>
        <dbReference type="ARBA" id="ARBA00022801"/>
    </source>
</evidence>
<dbReference type="AlphaFoldDB" id="A0A210PEK1"/>
<keyword evidence="3" id="KW-0732">Signal</keyword>
<keyword evidence="6" id="KW-1185">Reference proteome</keyword>
<dbReference type="InterPro" id="IPR019826">
    <property type="entry name" value="Carboxylesterase_B_AS"/>
</dbReference>
<dbReference type="InterPro" id="IPR051093">
    <property type="entry name" value="Neuroligin/BSAL"/>
</dbReference>
<dbReference type="PANTHER" id="PTHR43903">
    <property type="entry name" value="NEUROLIGIN"/>
    <property type="match status" value="1"/>
</dbReference>
<dbReference type="EC" id="3.1.1.-" evidence="3"/>
<comment type="caution">
    <text evidence="5">The sequence shown here is derived from an EMBL/GenBank/DDBJ whole genome shotgun (WGS) entry which is preliminary data.</text>
</comment>
<dbReference type="OrthoDB" id="408631at2759"/>
<accession>A0A210PEK1</accession>
<organism evidence="5 6">
    <name type="scientific">Mizuhopecten yessoensis</name>
    <name type="common">Japanese scallop</name>
    <name type="synonym">Patinopecten yessoensis</name>
    <dbReference type="NCBI Taxonomy" id="6573"/>
    <lineage>
        <taxon>Eukaryota</taxon>
        <taxon>Metazoa</taxon>
        <taxon>Spiralia</taxon>
        <taxon>Lophotrochozoa</taxon>
        <taxon>Mollusca</taxon>
        <taxon>Bivalvia</taxon>
        <taxon>Autobranchia</taxon>
        <taxon>Pteriomorphia</taxon>
        <taxon>Pectinida</taxon>
        <taxon>Pectinoidea</taxon>
        <taxon>Pectinidae</taxon>
        <taxon>Mizuhopecten</taxon>
    </lineage>
</organism>
<comment type="similarity">
    <text evidence="1 3">Belongs to the type-B carboxylesterase/lipase family.</text>
</comment>
<dbReference type="STRING" id="6573.A0A210PEK1"/>
<evidence type="ECO:0000256" key="1">
    <source>
        <dbReference type="ARBA" id="ARBA00005964"/>
    </source>
</evidence>
<dbReference type="Pfam" id="PF00135">
    <property type="entry name" value="COesterase"/>
    <property type="match status" value="1"/>
</dbReference>
<keyword evidence="2 3" id="KW-0378">Hydrolase</keyword>
<dbReference type="InterPro" id="IPR002018">
    <property type="entry name" value="CarbesteraseB"/>
</dbReference>
<dbReference type="Gene3D" id="3.40.50.1820">
    <property type="entry name" value="alpha/beta hydrolase"/>
    <property type="match status" value="1"/>
</dbReference>
<feature type="chain" id="PRO_5011834594" description="Carboxylic ester hydrolase" evidence="3">
    <location>
        <begin position="20"/>
        <end position="572"/>
    </location>
</feature>
<reference evidence="5 6" key="1">
    <citation type="journal article" date="2017" name="Nat. Ecol. Evol.">
        <title>Scallop genome provides insights into evolution of bilaterian karyotype and development.</title>
        <authorList>
            <person name="Wang S."/>
            <person name="Zhang J."/>
            <person name="Jiao W."/>
            <person name="Li J."/>
            <person name="Xun X."/>
            <person name="Sun Y."/>
            <person name="Guo X."/>
            <person name="Huan P."/>
            <person name="Dong B."/>
            <person name="Zhang L."/>
            <person name="Hu X."/>
            <person name="Sun X."/>
            <person name="Wang J."/>
            <person name="Zhao C."/>
            <person name="Wang Y."/>
            <person name="Wang D."/>
            <person name="Huang X."/>
            <person name="Wang R."/>
            <person name="Lv J."/>
            <person name="Li Y."/>
            <person name="Zhang Z."/>
            <person name="Liu B."/>
            <person name="Lu W."/>
            <person name="Hui Y."/>
            <person name="Liang J."/>
            <person name="Zhou Z."/>
            <person name="Hou R."/>
            <person name="Li X."/>
            <person name="Liu Y."/>
            <person name="Li H."/>
            <person name="Ning X."/>
            <person name="Lin Y."/>
            <person name="Zhao L."/>
            <person name="Xing Q."/>
            <person name="Dou J."/>
            <person name="Li Y."/>
            <person name="Mao J."/>
            <person name="Guo H."/>
            <person name="Dou H."/>
            <person name="Li T."/>
            <person name="Mu C."/>
            <person name="Jiang W."/>
            <person name="Fu Q."/>
            <person name="Fu X."/>
            <person name="Miao Y."/>
            <person name="Liu J."/>
            <person name="Yu Q."/>
            <person name="Li R."/>
            <person name="Liao H."/>
            <person name="Li X."/>
            <person name="Kong Y."/>
            <person name="Jiang Z."/>
            <person name="Chourrout D."/>
            <person name="Li R."/>
            <person name="Bao Z."/>
        </authorList>
    </citation>
    <scope>NUCLEOTIDE SEQUENCE [LARGE SCALE GENOMIC DNA]</scope>
    <source>
        <strain evidence="5 6">PY_sf001</strain>
    </source>
</reference>
<gene>
    <name evidence="5" type="ORF">KP79_PYT08671</name>
</gene>
<evidence type="ECO:0000313" key="5">
    <source>
        <dbReference type="EMBL" id="OWF34922.1"/>
    </source>
</evidence>
<evidence type="ECO:0000313" key="6">
    <source>
        <dbReference type="Proteomes" id="UP000242188"/>
    </source>
</evidence>
<evidence type="ECO:0000256" key="3">
    <source>
        <dbReference type="RuleBase" id="RU361235"/>
    </source>
</evidence>
<dbReference type="GO" id="GO:0016787">
    <property type="term" value="F:hydrolase activity"/>
    <property type="evidence" value="ECO:0007669"/>
    <property type="project" value="UniProtKB-KW"/>
</dbReference>
<dbReference type="SUPFAM" id="SSF53474">
    <property type="entry name" value="alpha/beta-Hydrolases"/>
    <property type="match status" value="1"/>
</dbReference>
<dbReference type="Proteomes" id="UP000242188">
    <property type="component" value="Unassembled WGS sequence"/>
</dbReference>
<dbReference type="PROSITE" id="PS00122">
    <property type="entry name" value="CARBOXYLESTERASE_B_1"/>
    <property type="match status" value="1"/>
</dbReference>